<keyword evidence="10 11" id="KW-0961">Cell wall biogenesis/degradation</keyword>
<evidence type="ECO:0000256" key="10">
    <source>
        <dbReference type="HAMAP-Rule" id="MF_02078"/>
    </source>
</evidence>
<sequence>MRATFSMSIARNVAIVGAATLASRVLGFVRDVAIAGLFGAGARADAFVVAFQFSNLVRRLLTEGALNSAFVPLYLRRRDEGGEKSAGAYAGKLIGTLTLVLLCVSALLALAMPLLMIGLAPGFGGHDPRMTLAVEMARLMLPYLVLAGPIAVLMGVLNANHRYSTAAAAAVMFNIVILIAIAVIVLMKWGDSDRSAWLVAIAVALAGLCQLVLVGITVLIGPEKATPLGVLPRNDAQRFVALAIPGLIASGVPQLTMIVAVMIASDWPGAVSWLYYANRLVELPLGIVGIAIGTVMTPALSHAARGKDRELGPRTIRHGIEMALGLAFPAAIALMLLAWPIVHILFERGAFTSTDSYATATMLGLLAIGLPGHVLVKALSPVFFAHEDTRTPMMAAGVGLIAAFFGSLAFMLAARPSGIALSIAASGWISAAMLWLLATRRGLLTIPVSAWRRLALIALSAAIMGAVVRLVAAQASLFAQGDGRLLQIALLTVVVGVGLLVYAACLWLFDIVRTSDLRTTFRPR</sequence>
<evidence type="ECO:0000256" key="3">
    <source>
        <dbReference type="ARBA" id="ARBA00022692"/>
    </source>
</evidence>
<dbReference type="PANTHER" id="PTHR47019:SF1">
    <property type="entry name" value="LIPID II FLIPPASE MURJ"/>
    <property type="match status" value="1"/>
</dbReference>
<dbReference type="InterPro" id="IPR051050">
    <property type="entry name" value="Lipid_II_flippase_MurJ/MviN"/>
</dbReference>
<evidence type="ECO:0000256" key="6">
    <source>
        <dbReference type="ARBA" id="ARBA00022989"/>
    </source>
</evidence>
<feature type="transmembrane region" description="Helical" evidence="10">
    <location>
        <begin position="140"/>
        <end position="159"/>
    </location>
</feature>
<feature type="transmembrane region" description="Helical" evidence="10">
    <location>
        <begin position="450"/>
        <end position="473"/>
    </location>
</feature>
<protein>
    <recommendedName>
        <fullName evidence="10">Probable lipid II flippase MurJ</fullName>
    </recommendedName>
</protein>
<evidence type="ECO:0000256" key="2">
    <source>
        <dbReference type="ARBA" id="ARBA00022475"/>
    </source>
</evidence>
<dbReference type="UniPathway" id="UPA00219"/>
<feature type="transmembrane region" description="Helical" evidence="10">
    <location>
        <begin position="322"/>
        <end position="346"/>
    </location>
</feature>
<comment type="pathway">
    <text evidence="10">Cell wall biogenesis; peptidoglycan biosynthesis.</text>
</comment>
<evidence type="ECO:0000313" key="12">
    <source>
        <dbReference type="EMBL" id="ARP99247.1"/>
    </source>
</evidence>
<dbReference type="GO" id="GO:0008360">
    <property type="term" value="P:regulation of cell shape"/>
    <property type="evidence" value="ECO:0007669"/>
    <property type="project" value="UniProtKB-UniRule"/>
</dbReference>
<feature type="transmembrane region" description="Helical" evidence="10">
    <location>
        <begin position="196"/>
        <end position="219"/>
    </location>
</feature>
<dbReference type="NCBIfam" id="TIGR01695">
    <property type="entry name" value="murJ_mviN"/>
    <property type="match status" value="1"/>
</dbReference>
<dbReference type="STRING" id="1235591.CAK95_09240"/>
<keyword evidence="4 10" id="KW-0133">Cell shape</keyword>
<dbReference type="GO" id="GO:0009252">
    <property type="term" value="P:peptidoglycan biosynthetic process"/>
    <property type="evidence" value="ECO:0007669"/>
    <property type="project" value="UniProtKB-UniRule"/>
</dbReference>
<feature type="transmembrane region" description="Helical" evidence="10">
    <location>
        <begin position="166"/>
        <end position="190"/>
    </location>
</feature>
<dbReference type="GO" id="GO:0005886">
    <property type="term" value="C:plasma membrane"/>
    <property type="evidence" value="ECO:0007669"/>
    <property type="project" value="UniProtKB-SubCell"/>
</dbReference>
<keyword evidence="10 11" id="KW-0813">Transport</keyword>
<evidence type="ECO:0000256" key="5">
    <source>
        <dbReference type="ARBA" id="ARBA00022984"/>
    </source>
</evidence>
<dbReference type="GO" id="GO:0034204">
    <property type="term" value="P:lipid translocation"/>
    <property type="evidence" value="ECO:0007669"/>
    <property type="project" value="TreeGrafter"/>
</dbReference>
<keyword evidence="10" id="KW-0997">Cell inner membrane</keyword>
<comment type="similarity">
    <text evidence="9 10 11">Belongs to the MurJ/MviN family.</text>
</comment>
<keyword evidence="6 10" id="KW-1133">Transmembrane helix</keyword>
<keyword evidence="2 10" id="KW-1003">Cell membrane</keyword>
<gene>
    <name evidence="10" type="primary">murJ</name>
    <name evidence="12" type="ORF">CAK95_09240</name>
</gene>
<evidence type="ECO:0000256" key="1">
    <source>
        <dbReference type="ARBA" id="ARBA00004651"/>
    </source>
</evidence>
<dbReference type="GO" id="GO:0015648">
    <property type="term" value="F:lipid-linked peptidoglycan transporter activity"/>
    <property type="evidence" value="ECO:0007669"/>
    <property type="project" value="UniProtKB-UniRule"/>
</dbReference>
<comment type="function">
    <text evidence="8 10 11">Involved in peptidoglycan biosynthesis. Transports lipid-linked peptidoglycan precursors from the inner to the outer leaflet of the cytoplasmic membrane.</text>
</comment>
<proteinExistence type="inferred from homology"/>
<dbReference type="PRINTS" id="PR01806">
    <property type="entry name" value="VIRFACTRMVIN"/>
</dbReference>
<evidence type="ECO:0000313" key="13">
    <source>
        <dbReference type="Proteomes" id="UP000194137"/>
    </source>
</evidence>
<keyword evidence="13" id="KW-1185">Reference proteome</keyword>
<dbReference type="CDD" id="cd13123">
    <property type="entry name" value="MATE_MurJ_like"/>
    <property type="match status" value="1"/>
</dbReference>
<dbReference type="GO" id="GO:0071555">
    <property type="term" value="P:cell wall organization"/>
    <property type="evidence" value="ECO:0007669"/>
    <property type="project" value="UniProtKB-UniRule"/>
</dbReference>
<comment type="subcellular location">
    <subcellularLocation>
        <location evidence="10">Cell inner membrane</location>
        <topology evidence="10">Multi-pass membrane protein</topology>
    </subcellularLocation>
    <subcellularLocation>
        <location evidence="1">Cell membrane</location>
        <topology evidence="1">Multi-pass membrane protein</topology>
    </subcellularLocation>
</comment>
<dbReference type="Proteomes" id="UP000194137">
    <property type="component" value="Chromosome"/>
</dbReference>
<feature type="transmembrane region" description="Helical" evidence="10">
    <location>
        <begin position="419"/>
        <end position="438"/>
    </location>
</feature>
<dbReference type="AlphaFoldDB" id="A0A1W6ZPT3"/>
<feature type="transmembrane region" description="Helical" evidence="10">
    <location>
        <begin position="391"/>
        <end position="413"/>
    </location>
</feature>
<feature type="transmembrane region" description="Helical" evidence="10">
    <location>
        <begin position="239"/>
        <end position="263"/>
    </location>
</feature>
<evidence type="ECO:0000256" key="9">
    <source>
        <dbReference type="ARBA" id="ARBA00061532"/>
    </source>
</evidence>
<keyword evidence="7 10" id="KW-0472">Membrane</keyword>
<evidence type="ECO:0000256" key="4">
    <source>
        <dbReference type="ARBA" id="ARBA00022960"/>
    </source>
</evidence>
<name>A0A1W6ZPT3_9HYPH</name>
<reference evidence="12 13" key="1">
    <citation type="submission" date="2017-05" db="EMBL/GenBank/DDBJ databases">
        <title>Full genome sequence of Pseudorhodoplanes sinuspersici.</title>
        <authorList>
            <person name="Dastgheib S.M.M."/>
            <person name="Shavandi M."/>
            <person name="Tirandaz H."/>
        </authorList>
    </citation>
    <scope>NUCLEOTIDE SEQUENCE [LARGE SCALE GENOMIC DNA]</scope>
    <source>
        <strain evidence="12 13">RIPI110</strain>
    </source>
</reference>
<keyword evidence="3 10" id="KW-0812">Transmembrane</keyword>
<organism evidence="12 13">
    <name type="scientific">Pseudorhodoplanes sinuspersici</name>
    <dbReference type="NCBI Taxonomy" id="1235591"/>
    <lineage>
        <taxon>Bacteria</taxon>
        <taxon>Pseudomonadati</taxon>
        <taxon>Pseudomonadota</taxon>
        <taxon>Alphaproteobacteria</taxon>
        <taxon>Hyphomicrobiales</taxon>
        <taxon>Pseudorhodoplanes</taxon>
    </lineage>
</organism>
<evidence type="ECO:0000256" key="11">
    <source>
        <dbReference type="PIRNR" id="PIRNR002869"/>
    </source>
</evidence>
<feature type="transmembrane region" description="Helical" evidence="10">
    <location>
        <begin position="485"/>
        <end position="509"/>
    </location>
</feature>
<dbReference type="PIRSF" id="PIRSF002869">
    <property type="entry name" value="MviN"/>
    <property type="match status" value="1"/>
</dbReference>
<feature type="transmembrane region" description="Helical" evidence="10">
    <location>
        <begin position="283"/>
        <end position="301"/>
    </location>
</feature>
<dbReference type="PANTHER" id="PTHR47019">
    <property type="entry name" value="LIPID II FLIPPASE MURJ"/>
    <property type="match status" value="1"/>
</dbReference>
<evidence type="ECO:0000256" key="7">
    <source>
        <dbReference type="ARBA" id="ARBA00023136"/>
    </source>
</evidence>
<dbReference type="KEGG" id="psin:CAK95_09240"/>
<feature type="transmembrane region" description="Helical" evidence="10">
    <location>
        <begin position="358"/>
        <end position="379"/>
    </location>
</feature>
<feature type="transmembrane region" description="Helical" evidence="10">
    <location>
        <begin position="96"/>
        <end position="120"/>
    </location>
</feature>
<evidence type="ECO:0000256" key="8">
    <source>
        <dbReference type="ARBA" id="ARBA00060041"/>
    </source>
</evidence>
<dbReference type="HAMAP" id="MF_02078">
    <property type="entry name" value="MurJ_MviN"/>
    <property type="match status" value="1"/>
</dbReference>
<dbReference type="InterPro" id="IPR004268">
    <property type="entry name" value="MurJ"/>
</dbReference>
<keyword evidence="5 10" id="KW-0573">Peptidoglycan synthesis</keyword>
<dbReference type="Pfam" id="PF03023">
    <property type="entry name" value="MurJ"/>
    <property type="match status" value="1"/>
</dbReference>
<dbReference type="EMBL" id="CP021112">
    <property type="protein sequence ID" value="ARP99247.1"/>
    <property type="molecule type" value="Genomic_DNA"/>
</dbReference>
<accession>A0A1W6ZPT3</accession>